<dbReference type="PANTHER" id="PTHR38457:SF1">
    <property type="entry name" value="REGULATOR ABRB-RELATED"/>
    <property type="match status" value="1"/>
</dbReference>
<dbReference type="EMBL" id="CM001439">
    <property type="protein sequence ID" value="EHR53300.1"/>
    <property type="molecule type" value="Genomic_DNA"/>
</dbReference>
<dbReference type="OrthoDB" id="4965477at2"/>
<dbReference type="GO" id="GO:0010468">
    <property type="term" value="P:regulation of gene expression"/>
    <property type="evidence" value="ECO:0007669"/>
    <property type="project" value="InterPro"/>
</dbReference>
<sequence length="172" mass="17279">MSGGIALVLLSGAAGAALARLLRLPFWPLIGSIAGAATARLVSGADIQLPTPWQVTAQLLAGTVVGLTIKPGVLRELRSVLLPGLVVVLGLIGFGVGWGILIGYASSTDVPTAVFGMVPGGVGEMLASATAVGADAAVVAAMHVVRLLVVLSTLPLLLRLARAFARRWGSAG</sequence>
<dbReference type="RefSeq" id="WP_009156676.1">
    <property type="nucleotide sequence ID" value="NZ_CM001439.1"/>
</dbReference>
<evidence type="ECO:0000313" key="3">
    <source>
        <dbReference type="Proteomes" id="UP000004926"/>
    </source>
</evidence>
<keyword evidence="1" id="KW-0812">Transmembrane</keyword>
<dbReference type="InterPro" id="IPR007820">
    <property type="entry name" value="AbrB_fam"/>
</dbReference>
<evidence type="ECO:0000256" key="1">
    <source>
        <dbReference type="SAM" id="Phobius"/>
    </source>
</evidence>
<reference evidence="2 3" key="1">
    <citation type="journal article" date="2012" name="Stand. Genomic Sci.">
        <title>Genome sequence of the ocean sediment bacterium Saccharomonospora marina type strain (XMU15(T)).</title>
        <authorList>
            <person name="Klenk H.P."/>
            <person name="Lu M."/>
            <person name="Lucas S."/>
            <person name="Lapidus A."/>
            <person name="Copeland A."/>
            <person name="Pitluck S."/>
            <person name="Goodwin L.A."/>
            <person name="Han C."/>
            <person name="Tapia R."/>
            <person name="Brambilla E.M."/>
            <person name="Potter G."/>
            <person name="Land M."/>
            <person name="Ivanova N."/>
            <person name="Rohde M."/>
            <person name="Goker M."/>
            <person name="Detter J.C."/>
            <person name="Li W.J."/>
            <person name="Kyrpides N.C."/>
            <person name="Woyke T."/>
        </authorList>
    </citation>
    <scope>NUCLEOTIDE SEQUENCE [LARGE SCALE GENOMIC DNA]</scope>
    <source>
        <strain evidence="2 3">XMU15</strain>
    </source>
</reference>
<dbReference type="STRING" id="882083.SacmaDRAFT_5133"/>
<dbReference type="AlphaFoldDB" id="H5X429"/>
<accession>H5X429</accession>
<dbReference type="eggNOG" id="COG3180">
    <property type="taxonomic scope" value="Bacteria"/>
</dbReference>
<dbReference type="InterPro" id="IPR017516">
    <property type="entry name" value="AbrB_dup"/>
</dbReference>
<dbReference type="Proteomes" id="UP000004926">
    <property type="component" value="Chromosome"/>
</dbReference>
<dbReference type="HOGENOM" id="CLU_1554177_0_0_11"/>
<keyword evidence="1" id="KW-0472">Membrane</keyword>
<gene>
    <name evidence="2" type="ORF">SacmaDRAFT_5133</name>
</gene>
<keyword evidence="1" id="KW-1133">Transmembrane helix</keyword>
<protein>
    <submittedName>
        <fullName evidence="2">Membrane protein AbrB duplication</fullName>
    </submittedName>
</protein>
<proteinExistence type="predicted"/>
<keyword evidence="3" id="KW-1185">Reference proteome</keyword>
<name>H5X429_9PSEU</name>
<feature type="transmembrane region" description="Helical" evidence="1">
    <location>
        <begin position="125"/>
        <end position="158"/>
    </location>
</feature>
<dbReference type="Pfam" id="PF05145">
    <property type="entry name" value="AbrB"/>
    <property type="match status" value="1"/>
</dbReference>
<organism evidence="2 3">
    <name type="scientific">Saccharomonospora marina XMU15</name>
    <dbReference type="NCBI Taxonomy" id="882083"/>
    <lineage>
        <taxon>Bacteria</taxon>
        <taxon>Bacillati</taxon>
        <taxon>Actinomycetota</taxon>
        <taxon>Actinomycetes</taxon>
        <taxon>Pseudonocardiales</taxon>
        <taxon>Pseudonocardiaceae</taxon>
        <taxon>Saccharomonospora</taxon>
    </lineage>
</organism>
<dbReference type="GO" id="GO:0016020">
    <property type="term" value="C:membrane"/>
    <property type="evidence" value="ECO:0007669"/>
    <property type="project" value="InterPro"/>
</dbReference>
<evidence type="ECO:0000313" key="2">
    <source>
        <dbReference type="EMBL" id="EHR53300.1"/>
    </source>
</evidence>
<dbReference type="PANTHER" id="PTHR38457">
    <property type="entry name" value="REGULATOR ABRB-RELATED"/>
    <property type="match status" value="1"/>
</dbReference>
<feature type="transmembrane region" description="Helical" evidence="1">
    <location>
        <begin position="81"/>
        <end position="105"/>
    </location>
</feature>
<dbReference type="NCBIfam" id="TIGR03082">
    <property type="entry name" value="Gneg_AbrB_dup"/>
    <property type="match status" value="1"/>
</dbReference>